<proteinExistence type="predicted"/>
<name>A0A482WUT9_LAOST</name>
<dbReference type="Proteomes" id="UP000291343">
    <property type="component" value="Unassembled WGS sequence"/>
</dbReference>
<protein>
    <submittedName>
        <fullName evidence="1">Uncharacterized protein</fullName>
    </submittedName>
</protein>
<dbReference type="AlphaFoldDB" id="A0A482WUT9"/>
<gene>
    <name evidence="1" type="ORF">LSTR_LSTR015496</name>
</gene>
<reference evidence="1 2" key="1">
    <citation type="journal article" date="2017" name="Gigascience">
        <title>Genome sequence of the small brown planthopper, Laodelphax striatellus.</title>
        <authorList>
            <person name="Zhu J."/>
            <person name="Jiang F."/>
            <person name="Wang X."/>
            <person name="Yang P."/>
            <person name="Bao Y."/>
            <person name="Zhao W."/>
            <person name="Wang W."/>
            <person name="Lu H."/>
            <person name="Wang Q."/>
            <person name="Cui N."/>
            <person name="Li J."/>
            <person name="Chen X."/>
            <person name="Luo L."/>
            <person name="Yu J."/>
            <person name="Kang L."/>
            <person name="Cui F."/>
        </authorList>
    </citation>
    <scope>NUCLEOTIDE SEQUENCE [LARGE SCALE GENOMIC DNA]</scope>
    <source>
        <strain evidence="1">Lst14</strain>
    </source>
</reference>
<evidence type="ECO:0000313" key="2">
    <source>
        <dbReference type="Proteomes" id="UP000291343"/>
    </source>
</evidence>
<evidence type="ECO:0000313" key="1">
    <source>
        <dbReference type="EMBL" id="RZF37042.1"/>
    </source>
</evidence>
<dbReference type="InParanoid" id="A0A482WUT9"/>
<feature type="non-terminal residue" evidence="1">
    <location>
        <position position="1"/>
    </location>
</feature>
<accession>A0A482WUT9</accession>
<organism evidence="1 2">
    <name type="scientific">Laodelphax striatellus</name>
    <name type="common">Small brown planthopper</name>
    <name type="synonym">Delphax striatella</name>
    <dbReference type="NCBI Taxonomy" id="195883"/>
    <lineage>
        <taxon>Eukaryota</taxon>
        <taxon>Metazoa</taxon>
        <taxon>Ecdysozoa</taxon>
        <taxon>Arthropoda</taxon>
        <taxon>Hexapoda</taxon>
        <taxon>Insecta</taxon>
        <taxon>Pterygota</taxon>
        <taxon>Neoptera</taxon>
        <taxon>Paraneoptera</taxon>
        <taxon>Hemiptera</taxon>
        <taxon>Auchenorrhyncha</taxon>
        <taxon>Fulgoroidea</taxon>
        <taxon>Delphacidae</taxon>
        <taxon>Criomorphinae</taxon>
        <taxon>Laodelphax</taxon>
    </lineage>
</organism>
<keyword evidence="2" id="KW-1185">Reference proteome</keyword>
<dbReference type="EMBL" id="QKKF02025416">
    <property type="protein sequence ID" value="RZF37042.1"/>
    <property type="molecule type" value="Genomic_DNA"/>
</dbReference>
<sequence length="71" mass="7758">CISQSISGSTMVDNSDGQRIKNHECYQGTTTILILKPNTTKPVPEVFNSGCFCAQQKKSLLEKVTPPKTTN</sequence>
<comment type="caution">
    <text evidence="1">The sequence shown here is derived from an EMBL/GenBank/DDBJ whole genome shotgun (WGS) entry which is preliminary data.</text>
</comment>